<keyword evidence="1" id="KW-0227">DNA damage</keyword>
<dbReference type="PANTHER" id="PTHR47642">
    <property type="entry name" value="ATP-DEPENDENT DNA HELICASE"/>
    <property type="match status" value="1"/>
</dbReference>
<dbReference type="GO" id="GO:0006310">
    <property type="term" value="P:DNA recombination"/>
    <property type="evidence" value="ECO:0007669"/>
    <property type="project" value="UniProtKB-KW"/>
</dbReference>
<sequence length="406" mass="45860">MPKGNKSGVKQRVIKKSGNDGNKIIKSVCGPPKLIYLSIASSQRITMMDLCGTRKDVTYSAWRANMDIQFVHGIFTCAKYIACNEARKGNASIKQCIRDIGGGACFGKSHVTKALYQAALRYYNNRAGDDFHQLKVLMLASTGKAAYNIRGNTIHSTHAIPACQSLKDCKSLDFSRLNTLRCHLGGVKLICLDEISMPVIDGPIFKDLDNSEHCILAPNLRQKHFKMFELLEIMRQRKSKVFAKILNRLREGNHTNADSVKLKERILDDNNELNLLMDVPHLFIQNEKVNNFNERLYQAPRDVKDFDPQPATDVRLQKRMPYFSDNRSKLRREEDVGPAEIPGDYDANVGLEAQQEVRAAVPGPSDDAKDDDNGDLSNYYSDDELVSDDKLKDQENETYEMLTSMF</sequence>
<evidence type="ECO:0000256" key="2">
    <source>
        <dbReference type="SAM" id="MobiDB-lite"/>
    </source>
</evidence>
<keyword evidence="1" id="KW-0234">DNA repair</keyword>
<dbReference type="OrthoDB" id="5978628at2759"/>
<comment type="catalytic activity">
    <reaction evidence="1">
        <text>ATP + H2O = ADP + phosphate + H(+)</text>
        <dbReference type="Rhea" id="RHEA:13065"/>
        <dbReference type="ChEBI" id="CHEBI:15377"/>
        <dbReference type="ChEBI" id="CHEBI:15378"/>
        <dbReference type="ChEBI" id="CHEBI:30616"/>
        <dbReference type="ChEBI" id="CHEBI:43474"/>
        <dbReference type="ChEBI" id="CHEBI:456216"/>
        <dbReference type="EC" id="5.6.2.3"/>
    </reaction>
</comment>
<evidence type="ECO:0000256" key="1">
    <source>
        <dbReference type="RuleBase" id="RU363044"/>
    </source>
</evidence>
<protein>
    <recommendedName>
        <fullName evidence="1">ATP-dependent DNA helicase</fullName>
        <ecNumber evidence="1">5.6.2.3</ecNumber>
    </recommendedName>
</protein>
<dbReference type="Pfam" id="PF05970">
    <property type="entry name" value="PIF1"/>
    <property type="match status" value="1"/>
</dbReference>
<feature type="region of interest" description="Disordered" evidence="2">
    <location>
        <begin position="328"/>
        <end position="396"/>
    </location>
</feature>
<accession>A0A2B4RXM4</accession>
<organism evidence="4 5">
    <name type="scientific">Stylophora pistillata</name>
    <name type="common">Smooth cauliflower coral</name>
    <dbReference type="NCBI Taxonomy" id="50429"/>
    <lineage>
        <taxon>Eukaryota</taxon>
        <taxon>Metazoa</taxon>
        <taxon>Cnidaria</taxon>
        <taxon>Anthozoa</taxon>
        <taxon>Hexacorallia</taxon>
        <taxon>Scleractinia</taxon>
        <taxon>Astrocoeniina</taxon>
        <taxon>Pocilloporidae</taxon>
        <taxon>Stylophora</taxon>
    </lineage>
</organism>
<dbReference type="PANTHER" id="PTHR47642:SF5">
    <property type="entry name" value="ATP-DEPENDENT DNA HELICASE"/>
    <property type="match status" value="1"/>
</dbReference>
<comment type="similarity">
    <text evidence="1">Belongs to the helicase family.</text>
</comment>
<keyword evidence="1" id="KW-0378">Hydrolase</keyword>
<dbReference type="GO" id="GO:0016787">
    <property type="term" value="F:hydrolase activity"/>
    <property type="evidence" value="ECO:0007669"/>
    <property type="project" value="UniProtKB-KW"/>
</dbReference>
<gene>
    <name evidence="4" type="ORF">AWC38_SpisGene14455</name>
</gene>
<dbReference type="AlphaFoldDB" id="A0A2B4RXM4"/>
<dbReference type="InterPro" id="IPR027417">
    <property type="entry name" value="P-loop_NTPase"/>
</dbReference>
<dbReference type="GO" id="GO:0000723">
    <property type="term" value="P:telomere maintenance"/>
    <property type="evidence" value="ECO:0007669"/>
    <property type="project" value="InterPro"/>
</dbReference>
<comment type="cofactor">
    <cofactor evidence="1">
        <name>Mg(2+)</name>
        <dbReference type="ChEBI" id="CHEBI:18420"/>
    </cofactor>
</comment>
<dbReference type="InterPro" id="IPR051055">
    <property type="entry name" value="PIF1_helicase"/>
</dbReference>
<dbReference type="EMBL" id="LSMT01000292">
    <property type="protein sequence ID" value="PFX21087.1"/>
    <property type="molecule type" value="Genomic_DNA"/>
</dbReference>
<evidence type="ECO:0000313" key="5">
    <source>
        <dbReference type="Proteomes" id="UP000225706"/>
    </source>
</evidence>
<dbReference type="EC" id="5.6.2.3" evidence="1"/>
<comment type="caution">
    <text evidence="4">The sequence shown here is derived from an EMBL/GenBank/DDBJ whole genome shotgun (WGS) entry which is preliminary data.</text>
</comment>
<feature type="domain" description="DNA helicase Pif1-like DEAD-box helicase" evidence="3">
    <location>
        <begin position="133"/>
        <end position="216"/>
    </location>
</feature>
<evidence type="ECO:0000259" key="3">
    <source>
        <dbReference type="Pfam" id="PF05970"/>
    </source>
</evidence>
<dbReference type="Proteomes" id="UP000225706">
    <property type="component" value="Unassembled WGS sequence"/>
</dbReference>
<dbReference type="GO" id="GO:0006281">
    <property type="term" value="P:DNA repair"/>
    <property type="evidence" value="ECO:0007669"/>
    <property type="project" value="UniProtKB-KW"/>
</dbReference>
<keyword evidence="1" id="KW-0347">Helicase</keyword>
<dbReference type="GO" id="GO:0005524">
    <property type="term" value="F:ATP binding"/>
    <property type="evidence" value="ECO:0007669"/>
    <property type="project" value="UniProtKB-KW"/>
</dbReference>
<keyword evidence="1" id="KW-0547">Nucleotide-binding</keyword>
<reference evidence="5" key="1">
    <citation type="journal article" date="2017" name="bioRxiv">
        <title>Comparative analysis of the genomes of Stylophora pistillata and Acropora digitifera provides evidence for extensive differences between species of corals.</title>
        <authorList>
            <person name="Voolstra C.R."/>
            <person name="Li Y."/>
            <person name="Liew Y.J."/>
            <person name="Baumgarten S."/>
            <person name="Zoccola D."/>
            <person name="Flot J.-F."/>
            <person name="Tambutte S."/>
            <person name="Allemand D."/>
            <person name="Aranda M."/>
        </authorList>
    </citation>
    <scope>NUCLEOTIDE SEQUENCE [LARGE SCALE GENOMIC DNA]</scope>
</reference>
<proteinExistence type="inferred from homology"/>
<dbReference type="GO" id="GO:0043139">
    <property type="term" value="F:5'-3' DNA helicase activity"/>
    <property type="evidence" value="ECO:0007669"/>
    <property type="project" value="UniProtKB-EC"/>
</dbReference>
<dbReference type="Gene3D" id="3.40.50.300">
    <property type="entry name" value="P-loop containing nucleotide triphosphate hydrolases"/>
    <property type="match status" value="1"/>
</dbReference>
<evidence type="ECO:0000313" key="4">
    <source>
        <dbReference type="EMBL" id="PFX21087.1"/>
    </source>
</evidence>
<name>A0A2B4RXM4_STYPI</name>
<keyword evidence="1" id="KW-0067">ATP-binding</keyword>
<dbReference type="InterPro" id="IPR010285">
    <property type="entry name" value="DNA_helicase_pif1-like_DEAD"/>
</dbReference>
<keyword evidence="5" id="KW-1185">Reference proteome</keyword>
<keyword evidence="1" id="KW-0233">DNA recombination</keyword>